<feature type="transmembrane region" description="Helical" evidence="1">
    <location>
        <begin position="170"/>
        <end position="193"/>
    </location>
</feature>
<name>A0A6J7IRA4_9ZZZZ</name>
<feature type="transmembrane region" description="Helical" evidence="1">
    <location>
        <begin position="82"/>
        <end position="100"/>
    </location>
</feature>
<feature type="transmembrane region" description="Helical" evidence="1">
    <location>
        <begin position="146"/>
        <end position="164"/>
    </location>
</feature>
<keyword evidence="1" id="KW-1133">Transmembrane helix</keyword>
<protein>
    <submittedName>
        <fullName evidence="2">Unannotated protein</fullName>
    </submittedName>
</protein>
<proteinExistence type="predicted"/>
<organism evidence="2">
    <name type="scientific">freshwater metagenome</name>
    <dbReference type="NCBI Taxonomy" id="449393"/>
    <lineage>
        <taxon>unclassified sequences</taxon>
        <taxon>metagenomes</taxon>
        <taxon>ecological metagenomes</taxon>
    </lineage>
</organism>
<dbReference type="InterPro" id="IPR052712">
    <property type="entry name" value="Acid_resist_chaperone_HdeD"/>
</dbReference>
<dbReference type="EMBL" id="CAFBNE010000008">
    <property type="protein sequence ID" value="CAB4933256.1"/>
    <property type="molecule type" value="Genomic_DNA"/>
</dbReference>
<dbReference type="PANTHER" id="PTHR34989">
    <property type="entry name" value="PROTEIN HDED"/>
    <property type="match status" value="1"/>
</dbReference>
<sequence length="199" mass="21329">MASVNAGPTEAQAEAGALEALGRAWWLLLFFGVVSIVVGIFCVMQPVDAIETLSWLFAVWLIVTGIFEIVRAFGSQISGGMRALLIITGALSLILGFVALRDFWEPGPPLLAGWILAIFIGISFLFRGFSILFLGIEGKGQPGRGWNIFAGIVIIIGGMFILTVPASVIALAWVVGIWLIVMGIFEIISSFMVRKVATA</sequence>
<feature type="transmembrane region" description="Helical" evidence="1">
    <location>
        <begin position="53"/>
        <end position="70"/>
    </location>
</feature>
<dbReference type="AlphaFoldDB" id="A0A6J7IRA4"/>
<keyword evidence="1" id="KW-0812">Transmembrane</keyword>
<reference evidence="2" key="1">
    <citation type="submission" date="2020-05" db="EMBL/GenBank/DDBJ databases">
        <authorList>
            <person name="Chiriac C."/>
            <person name="Salcher M."/>
            <person name="Ghai R."/>
            <person name="Kavagutti S V."/>
        </authorList>
    </citation>
    <scope>NUCLEOTIDE SEQUENCE</scope>
</reference>
<accession>A0A6J7IRA4</accession>
<gene>
    <name evidence="2" type="ORF">UFOPK3772_00394</name>
</gene>
<dbReference type="GO" id="GO:0005886">
    <property type="term" value="C:plasma membrane"/>
    <property type="evidence" value="ECO:0007669"/>
    <property type="project" value="TreeGrafter"/>
</dbReference>
<evidence type="ECO:0000313" key="2">
    <source>
        <dbReference type="EMBL" id="CAB4933256.1"/>
    </source>
</evidence>
<feature type="transmembrane region" description="Helical" evidence="1">
    <location>
        <begin position="112"/>
        <end position="134"/>
    </location>
</feature>
<keyword evidence="1" id="KW-0472">Membrane</keyword>
<dbReference type="Pfam" id="PF03729">
    <property type="entry name" value="DUF308"/>
    <property type="match status" value="3"/>
</dbReference>
<dbReference type="InterPro" id="IPR005325">
    <property type="entry name" value="DUF308_memb"/>
</dbReference>
<evidence type="ECO:0000256" key="1">
    <source>
        <dbReference type="SAM" id="Phobius"/>
    </source>
</evidence>
<dbReference type="PANTHER" id="PTHR34989:SF1">
    <property type="entry name" value="PROTEIN HDED"/>
    <property type="match status" value="1"/>
</dbReference>
<feature type="transmembrane region" description="Helical" evidence="1">
    <location>
        <begin position="25"/>
        <end position="47"/>
    </location>
</feature>